<dbReference type="InterPro" id="IPR036397">
    <property type="entry name" value="RNaseH_sf"/>
</dbReference>
<dbReference type="Pfam" id="PF17921">
    <property type="entry name" value="Integrase_H2C2"/>
    <property type="match status" value="1"/>
</dbReference>
<evidence type="ECO:0000256" key="1">
    <source>
        <dbReference type="ARBA" id="ARBA00022884"/>
    </source>
</evidence>
<reference evidence="3 4" key="1">
    <citation type="submission" date="2017-10" db="EMBL/GenBank/DDBJ databases">
        <title>Development of genomic resources for the powdery mildew, Erysiphe pulchra.</title>
        <authorList>
            <person name="Wadl P.A."/>
            <person name="Mack B.M."/>
            <person name="Moore G."/>
            <person name="Beltz S.B."/>
        </authorList>
    </citation>
    <scope>NUCLEOTIDE SEQUENCE [LARGE SCALE GENOMIC DNA]</scope>
    <source>
        <strain evidence="3">Cflorida</strain>
    </source>
</reference>
<comment type="caution">
    <text evidence="3">The sequence shown here is derived from an EMBL/GenBank/DDBJ whole genome shotgun (WGS) entry which is preliminary data.</text>
</comment>
<dbReference type="Gene3D" id="3.30.420.10">
    <property type="entry name" value="Ribonuclease H-like superfamily/Ribonuclease H"/>
    <property type="match status" value="1"/>
</dbReference>
<feature type="non-terminal residue" evidence="3">
    <location>
        <position position="1"/>
    </location>
</feature>
<dbReference type="EMBL" id="PEDP01006012">
    <property type="protein sequence ID" value="POS81910.1"/>
    <property type="molecule type" value="Genomic_DNA"/>
</dbReference>
<feature type="domain" description="Integrase catalytic" evidence="2">
    <location>
        <begin position="143"/>
        <end position="287"/>
    </location>
</feature>
<evidence type="ECO:0000313" key="4">
    <source>
        <dbReference type="Proteomes" id="UP000237438"/>
    </source>
</evidence>
<dbReference type="GO" id="GO:0015074">
    <property type="term" value="P:DNA integration"/>
    <property type="evidence" value="ECO:0007669"/>
    <property type="project" value="InterPro"/>
</dbReference>
<keyword evidence="1" id="KW-0694">RNA-binding</keyword>
<organism evidence="3 4">
    <name type="scientific">Erysiphe pulchra</name>
    <dbReference type="NCBI Taxonomy" id="225359"/>
    <lineage>
        <taxon>Eukaryota</taxon>
        <taxon>Fungi</taxon>
        <taxon>Dikarya</taxon>
        <taxon>Ascomycota</taxon>
        <taxon>Pezizomycotina</taxon>
        <taxon>Leotiomycetes</taxon>
        <taxon>Erysiphales</taxon>
        <taxon>Erysiphaceae</taxon>
        <taxon>Erysiphe</taxon>
    </lineage>
</organism>
<dbReference type="InterPro" id="IPR012337">
    <property type="entry name" value="RNaseH-like_sf"/>
</dbReference>
<sequence length="483" mass="55109">FEVYLSTVVGNNERPPANTKYTNDEWYGEIYNFLLFARHTSTQDRLKQLSLQRKASEYRLIEGDLFRVMRGVMKRCVVRSEVASVLEAAHDLEGHWKLRLTLKKLNNVFWPNMTKDTADFIAGCLKCGKHGNAQRTQTASPIIVTDPNELWGVDFVGPFPETILTREEAFRCSWPQLYDHLVQSENSQYQDLNGSLPEGTLRFTHCLVVVDYFSRFVWIFPVIRANCAEVVRCLSWLFGIRGCPVGLYTDPGKHFVGRELQDFLTSRNVLWIPSPTAAHKATGMVEKCIHIMEMHLGFSPFEIDGGYQPPSVVETVVPSARRTAKKKAMKHSNYLIALAKEREEQENAVFGFIAKRERCWDQVRNASSWAKQVSKDRHDMGIRKELNFTDGTMVMLYDGKSAKKQLHPSYRGPFIISGKGGSHGKSYTLKQINGTPIPGTFYGDHLKPFVPRTGHLITSNEEELSLHQNIRAKKGFHKLPQRL</sequence>
<dbReference type="Proteomes" id="UP000237438">
    <property type="component" value="Unassembled WGS sequence"/>
</dbReference>
<keyword evidence="4" id="KW-1185">Reference proteome</keyword>
<protein>
    <recommendedName>
        <fullName evidence="2">Integrase catalytic domain-containing protein</fullName>
    </recommendedName>
</protein>
<dbReference type="PANTHER" id="PTHR47266">
    <property type="entry name" value="ENDONUCLEASE-RELATED"/>
    <property type="match status" value="1"/>
</dbReference>
<dbReference type="InterPro" id="IPR052160">
    <property type="entry name" value="Gypsy_RT_Integrase-like"/>
</dbReference>
<dbReference type="OrthoDB" id="3591789at2759"/>
<dbReference type="GO" id="GO:0003723">
    <property type="term" value="F:RNA binding"/>
    <property type="evidence" value="ECO:0007669"/>
    <property type="project" value="UniProtKB-KW"/>
</dbReference>
<dbReference type="STRING" id="225359.A0A2S4PIP5"/>
<dbReference type="InterPro" id="IPR041588">
    <property type="entry name" value="Integrase_H2C2"/>
</dbReference>
<dbReference type="InterPro" id="IPR001584">
    <property type="entry name" value="Integrase_cat-core"/>
</dbReference>
<dbReference type="AlphaFoldDB" id="A0A2S4PIP5"/>
<feature type="non-terminal residue" evidence="3">
    <location>
        <position position="483"/>
    </location>
</feature>
<dbReference type="Pfam" id="PF00665">
    <property type="entry name" value="rve"/>
    <property type="match status" value="1"/>
</dbReference>
<dbReference type="PROSITE" id="PS50994">
    <property type="entry name" value="INTEGRASE"/>
    <property type="match status" value="1"/>
</dbReference>
<dbReference type="SUPFAM" id="SSF53098">
    <property type="entry name" value="Ribonuclease H-like"/>
    <property type="match status" value="1"/>
</dbReference>
<name>A0A2S4PIP5_9PEZI</name>
<dbReference type="Gene3D" id="1.10.340.70">
    <property type="match status" value="1"/>
</dbReference>
<evidence type="ECO:0000259" key="2">
    <source>
        <dbReference type="PROSITE" id="PS50994"/>
    </source>
</evidence>
<accession>A0A2S4PIP5</accession>
<evidence type="ECO:0000313" key="3">
    <source>
        <dbReference type="EMBL" id="POS81910.1"/>
    </source>
</evidence>
<proteinExistence type="predicted"/>
<gene>
    <name evidence="3" type="ORF">EPUL_006021</name>
</gene>
<dbReference type="GO" id="GO:0005634">
    <property type="term" value="C:nucleus"/>
    <property type="evidence" value="ECO:0007669"/>
    <property type="project" value="UniProtKB-ARBA"/>
</dbReference>